<reference evidence="2" key="2">
    <citation type="submission" date="2023-07" db="EMBL/GenBank/DDBJ databases">
        <authorList>
            <consortium name="Lawrence Berkeley National Laboratory"/>
            <person name="Haridas S."/>
            <person name="Hensen N."/>
            <person name="Bonometti L."/>
            <person name="Westerberg I."/>
            <person name="Brannstrom I.O."/>
            <person name="Guillou S."/>
            <person name="Cros-Aarteil S."/>
            <person name="Calhoun S."/>
            <person name="Kuo A."/>
            <person name="Mondo S."/>
            <person name="Pangilinan J."/>
            <person name="Riley R."/>
            <person name="LaButti K."/>
            <person name="Andreopoulos B."/>
            <person name="Lipzen A."/>
            <person name="Chen C."/>
            <person name="Yanf M."/>
            <person name="Daum C."/>
            <person name="Ng V."/>
            <person name="Clum A."/>
            <person name="Steindorff A."/>
            <person name="Ohm R."/>
            <person name="Martin F."/>
            <person name="Silar P."/>
            <person name="Natvig D."/>
            <person name="Lalanne C."/>
            <person name="Gautier V."/>
            <person name="Ament-velasquez S.L."/>
            <person name="Kruys A."/>
            <person name="Hutchinson M.I."/>
            <person name="Powell A.J."/>
            <person name="Barry K."/>
            <person name="Miller A.N."/>
            <person name="Grigoriev I.V."/>
            <person name="Debuchy R."/>
            <person name="Gladieux P."/>
            <person name="Thoren M.H."/>
            <person name="Johannesson H."/>
        </authorList>
    </citation>
    <scope>NUCLEOTIDE SEQUENCE</scope>
    <source>
        <strain evidence="2">FGSC 1904</strain>
    </source>
</reference>
<protein>
    <submittedName>
        <fullName evidence="2">Uncharacterized protein</fullName>
    </submittedName>
</protein>
<reference evidence="2" key="1">
    <citation type="journal article" date="2023" name="Mol. Phylogenet. Evol.">
        <title>Genome-scale phylogeny and comparative genomics of the fungal order Sordariales.</title>
        <authorList>
            <person name="Hensen N."/>
            <person name="Bonometti L."/>
            <person name="Westerberg I."/>
            <person name="Brannstrom I.O."/>
            <person name="Guillou S."/>
            <person name="Cros-Aarteil S."/>
            <person name="Calhoun S."/>
            <person name="Haridas S."/>
            <person name="Kuo A."/>
            <person name="Mondo S."/>
            <person name="Pangilinan J."/>
            <person name="Riley R."/>
            <person name="LaButti K."/>
            <person name="Andreopoulos B."/>
            <person name="Lipzen A."/>
            <person name="Chen C."/>
            <person name="Yan M."/>
            <person name="Daum C."/>
            <person name="Ng V."/>
            <person name="Clum A."/>
            <person name="Steindorff A."/>
            <person name="Ohm R.A."/>
            <person name="Martin F."/>
            <person name="Silar P."/>
            <person name="Natvig D.O."/>
            <person name="Lalanne C."/>
            <person name="Gautier V."/>
            <person name="Ament-Velasquez S.L."/>
            <person name="Kruys A."/>
            <person name="Hutchinson M.I."/>
            <person name="Powell A.J."/>
            <person name="Barry K."/>
            <person name="Miller A.N."/>
            <person name="Grigoriev I.V."/>
            <person name="Debuchy R."/>
            <person name="Gladieux P."/>
            <person name="Hiltunen Thoren M."/>
            <person name="Johannesson H."/>
        </authorList>
    </citation>
    <scope>NUCLEOTIDE SEQUENCE</scope>
    <source>
        <strain evidence="2">FGSC 1904</strain>
    </source>
</reference>
<gene>
    <name evidence="2" type="ORF">B0T20DRAFT_250153</name>
</gene>
<keyword evidence="1" id="KW-0472">Membrane</keyword>
<evidence type="ECO:0000313" key="3">
    <source>
        <dbReference type="Proteomes" id="UP001281003"/>
    </source>
</evidence>
<dbReference type="EMBL" id="JAUTDP010000008">
    <property type="protein sequence ID" value="KAK3397135.1"/>
    <property type="molecule type" value="Genomic_DNA"/>
</dbReference>
<evidence type="ECO:0000256" key="1">
    <source>
        <dbReference type="SAM" id="Phobius"/>
    </source>
</evidence>
<sequence length="89" mass="10234">MCTFNAWTLLPLEVSLALTLGIWLAQLAFRRLDLTFTPKIWAIYTPHPRMPDEVHERHYTLYMGRYLIVDFSSPKTNSATACSSQSKLS</sequence>
<dbReference type="Proteomes" id="UP001281003">
    <property type="component" value="Unassembled WGS sequence"/>
</dbReference>
<proteinExistence type="predicted"/>
<comment type="caution">
    <text evidence="2">The sequence shown here is derived from an EMBL/GenBank/DDBJ whole genome shotgun (WGS) entry which is preliminary data.</text>
</comment>
<organism evidence="2 3">
    <name type="scientific">Sordaria brevicollis</name>
    <dbReference type="NCBI Taxonomy" id="83679"/>
    <lineage>
        <taxon>Eukaryota</taxon>
        <taxon>Fungi</taxon>
        <taxon>Dikarya</taxon>
        <taxon>Ascomycota</taxon>
        <taxon>Pezizomycotina</taxon>
        <taxon>Sordariomycetes</taxon>
        <taxon>Sordariomycetidae</taxon>
        <taxon>Sordariales</taxon>
        <taxon>Sordariaceae</taxon>
        <taxon>Sordaria</taxon>
    </lineage>
</organism>
<dbReference type="AlphaFoldDB" id="A0AAE0UB01"/>
<keyword evidence="1" id="KW-1133">Transmembrane helix</keyword>
<keyword evidence="3" id="KW-1185">Reference proteome</keyword>
<name>A0AAE0UB01_SORBR</name>
<feature type="transmembrane region" description="Helical" evidence="1">
    <location>
        <begin position="6"/>
        <end position="29"/>
    </location>
</feature>
<evidence type="ECO:0000313" key="2">
    <source>
        <dbReference type="EMBL" id="KAK3397135.1"/>
    </source>
</evidence>
<accession>A0AAE0UB01</accession>
<keyword evidence="1" id="KW-0812">Transmembrane</keyword>